<dbReference type="InterPro" id="IPR008320">
    <property type="entry name" value="UCP032025"/>
</dbReference>
<keyword evidence="2" id="KW-1185">Reference proteome</keyword>
<name>A0A1E3WAG2_9HYPH</name>
<gene>
    <name evidence="1" type="ORF">AUC71_13290</name>
</gene>
<comment type="caution">
    <text evidence="1">The sequence shown here is derived from an EMBL/GenBank/DDBJ whole genome shotgun (WGS) entry which is preliminary data.</text>
</comment>
<dbReference type="RefSeq" id="WP_069623988.1">
    <property type="nucleotide sequence ID" value="NZ_LPWD01000222.1"/>
</dbReference>
<dbReference type="OrthoDB" id="9798292at2"/>
<dbReference type="AlphaFoldDB" id="A0A1E3WAG2"/>
<accession>A0A1E3WAG2</accession>
<protein>
    <submittedName>
        <fullName evidence="1">Lysophospholipase</fullName>
    </submittedName>
</protein>
<evidence type="ECO:0000313" key="1">
    <source>
        <dbReference type="EMBL" id="ODS02815.1"/>
    </source>
</evidence>
<dbReference type="EMBL" id="LPWD01000222">
    <property type="protein sequence ID" value="ODS02815.1"/>
    <property type="molecule type" value="Genomic_DNA"/>
</dbReference>
<sequence>MTVHLVKLCVGVETVQDLRDWQSARLRSRAAAGEPAALCHRTRQTPRRRNDILAGGSLYWVIKGLVLVRQRILDLAPATKDDGTPCCGIVLDVELVATRPQPRRAFQGWRYLDAADAPADLRALEGANDDMPPGMREELRELRLIDW</sequence>
<dbReference type="Pfam" id="PF07370">
    <property type="entry name" value="DUF1489"/>
    <property type="match status" value="1"/>
</dbReference>
<dbReference type="Proteomes" id="UP000095042">
    <property type="component" value="Unassembled WGS sequence"/>
</dbReference>
<reference evidence="1 2" key="1">
    <citation type="journal article" date="2016" name="Environ. Microbiol.">
        <title>New Methyloceanibacter diversity from North Sea sediments includes methanotroph containing solely the soluble methane monooxygenase.</title>
        <authorList>
            <person name="Vekeman B."/>
            <person name="Kerckhof F.M."/>
            <person name="Cremers G."/>
            <person name="de Vos P."/>
            <person name="Vandamme P."/>
            <person name="Boon N."/>
            <person name="Op den Camp H.J."/>
            <person name="Heylen K."/>
        </authorList>
    </citation>
    <scope>NUCLEOTIDE SEQUENCE [LARGE SCALE GENOMIC DNA]</scope>
    <source>
        <strain evidence="1 2">R-67177</strain>
    </source>
</reference>
<evidence type="ECO:0000313" key="2">
    <source>
        <dbReference type="Proteomes" id="UP000095042"/>
    </source>
</evidence>
<proteinExistence type="predicted"/>
<organism evidence="1 2">
    <name type="scientific">Methyloceanibacter marginalis</name>
    <dbReference type="NCBI Taxonomy" id="1774971"/>
    <lineage>
        <taxon>Bacteria</taxon>
        <taxon>Pseudomonadati</taxon>
        <taxon>Pseudomonadota</taxon>
        <taxon>Alphaproteobacteria</taxon>
        <taxon>Hyphomicrobiales</taxon>
        <taxon>Hyphomicrobiaceae</taxon>
        <taxon>Methyloceanibacter</taxon>
    </lineage>
</organism>
<dbReference type="PIRSF" id="PIRSF032025">
    <property type="entry name" value="UCP032025"/>
    <property type="match status" value="1"/>
</dbReference>